<feature type="domain" description="Integrator complex subunit 7 helical bundle" evidence="9">
    <location>
        <begin position="588"/>
        <end position="779"/>
    </location>
</feature>
<dbReference type="InterPro" id="IPR054519">
    <property type="entry name" value="INTS7_C"/>
</dbReference>
<feature type="domain" description="Integrator complex subunit 7 C-terminal" evidence="7">
    <location>
        <begin position="880"/>
        <end position="1017"/>
    </location>
</feature>
<evidence type="ECO:0000256" key="1">
    <source>
        <dbReference type="ARBA" id="ARBA00004123"/>
    </source>
</evidence>
<evidence type="ECO:0000259" key="7">
    <source>
        <dbReference type="Pfam" id="PF22965"/>
    </source>
</evidence>
<keyword evidence="6" id="KW-0539">Nucleus</keyword>
<evidence type="ECO:0000259" key="9">
    <source>
        <dbReference type="Pfam" id="PF24437"/>
    </source>
</evidence>
<organism evidence="10">
    <name type="scientific">Schistocephalus solidus</name>
    <name type="common">Tapeworm</name>
    <dbReference type="NCBI Taxonomy" id="70667"/>
    <lineage>
        <taxon>Eukaryota</taxon>
        <taxon>Metazoa</taxon>
        <taxon>Spiralia</taxon>
        <taxon>Lophotrochozoa</taxon>
        <taxon>Platyhelminthes</taxon>
        <taxon>Cestoda</taxon>
        <taxon>Eucestoda</taxon>
        <taxon>Diphyllobothriidea</taxon>
        <taxon>Diphyllobothriidae</taxon>
        <taxon>Schistocephalus</taxon>
    </lineage>
</organism>
<dbReference type="SUPFAM" id="SSF48371">
    <property type="entry name" value="ARM repeat"/>
    <property type="match status" value="1"/>
</dbReference>
<protein>
    <recommendedName>
        <fullName evidence="4">Integrator complex subunit 7</fullName>
    </recommendedName>
</protein>
<dbReference type="PANTHER" id="PTHR13322:SF2">
    <property type="entry name" value="INTEGRATOR COMPLEX SUBUNIT 7"/>
    <property type="match status" value="1"/>
</dbReference>
<sequence length="1075" mass="119386">MASREACDLGRDAAIIIMELNKGLSSANLGEQCKAIAEFPTLILKYPFPMVINSIFLKISELFREGSNYLRLCVLRACTECRFQLEMLTVSEDVARKLLPITSSNDPAARALTLRFFGLLCRIFQHNVSVHHIVMAKLESHYEVELDAALWTAHELISISKTFAIQLCPVICGLLQKPTTETDTKFKLIPLCRYAYHDVVSLPKLRSCLVRLVESYNVSNFLKAAFRTLTSLTVRVPIHTGEQVDYILQFLRKENRLDVKLSLLSDLSQIASCLPNQWSASQVQRLCKLFGSSSCISEKEEILAIFFKLTESCNFVDLLLHPDETSTEDDGSPGCVASCVQWVALEYTQSPAHFNSALVPRALSLACKLAVLIHLRGGDIKLTSGWNSIFQSDSVSDFIAQTMSSRKAVKVEDQDSQDDEPWFLSTTGPPLMELKHMYVNLLRFFRVFPKFAVVLRSVGLFEEVVLSSNPRVALLCQFLGFLCESMVRGESEDWLPTVNDILEHFDATPRGAGSCASTAPAPSVTLPAPFVLILRMARGQPLSVDQRLRLVSCLARATALTEEDEKCLEPWLVYKLACRACLYRQPSLAADIYEQLCSLATTGRSVYWLQGLATLSRGEINLLTSVGELSTAVKNSPARPWLPRLSSTLHDASATVFKARTFFLSIGDRAVNWFQTDYLETRAAFLACLAELCLLLFHAGCSSRCARWTQLEAMKNPHVASSASSFPTKNPLIVLQTLLPAWDSLLTNLNALIQRCIDADLETLRHLKAFLEMVRFFRSTLSELSDTSSSDDSVVRTSPWMRESVGANLDCLDQTDGPASDSLQILLSQFQTQFAKLSSHPVDDSITPAQLLANFTFQLSTFPVCLPRFFFKRLQSTSIRLVILPKPSSPSEPLILAQEMGLVLNVMGIVSQKSPRIDLMRRVTAAELVMTISRSASSASLSICEDSSLSNFQQTQRRVVPIQRDYFHTEFCLTFPRPLEPGSQSSSGGSRFSTSSTAELYRVFLEAFLLDANGLRWRLCGTSSEAGVGESILVRVEPRSSAPSVDFTQPVSSQNAALLKYEVVEESKTEVSCAT</sequence>
<evidence type="ECO:0000256" key="2">
    <source>
        <dbReference type="ARBA" id="ARBA00004496"/>
    </source>
</evidence>
<feature type="domain" description="Integrator complex subunit 7 N-terminal" evidence="8">
    <location>
        <begin position="17"/>
        <end position="581"/>
    </location>
</feature>
<dbReference type="InterPro" id="IPR056517">
    <property type="entry name" value="INTS7_HB"/>
</dbReference>
<evidence type="ECO:0000313" key="10">
    <source>
        <dbReference type="EMBL" id="JAP45950.1"/>
    </source>
</evidence>
<dbReference type="InterPro" id="IPR033060">
    <property type="entry name" value="INTS7"/>
</dbReference>
<dbReference type="GO" id="GO:0034472">
    <property type="term" value="P:snRNA 3'-end processing"/>
    <property type="evidence" value="ECO:0007669"/>
    <property type="project" value="TreeGrafter"/>
</dbReference>
<dbReference type="InterPro" id="IPR056516">
    <property type="entry name" value="INTS7_N"/>
</dbReference>
<evidence type="ECO:0000256" key="4">
    <source>
        <dbReference type="ARBA" id="ARBA00015336"/>
    </source>
</evidence>
<evidence type="ECO:0000259" key="8">
    <source>
        <dbReference type="Pfam" id="PF24436"/>
    </source>
</evidence>
<dbReference type="Pfam" id="PF24437">
    <property type="entry name" value="INTS7_HB"/>
    <property type="match status" value="1"/>
</dbReference>
<dbReference type="PANTHER" id="PTHR13322">
    <property type="entry name" value="C1ORF73 PROTEIN"/>
    <property type="match status" value="1"/>
</dbReference>
<evidence type="ECO:0000256" key="3">
    <source>
        <dbReference type="ARBA" id="ARBA00008565"/>
    </source>
</evidence>
<gene>
    <name evidence="10" type="primary">INT7</name>
    <name evidence="10" type="ORF">TR153291</name>
</gene>
<comment type="similarity">
    <text evidence="3">Belongs to the Integrator subunit 7 family.</text>
</comment>
<dbReference type="Pfam" id="PF24436">
    <property type="entry name" value="INTS7_N"/>
    <property type="match status" value="1"/>
</dbReference>
<name>A0A0X3P3D3_SCHSO</name>
<dbReference type="GO" id="GO:0005737">
    <property type="term" value="C:cytoplasm"/>
    <property type="evidence" value="ECO:0007669"/>
    <property type="project" value="UniProtKB-SubCell"/>
</dbReference>
<reference evidence="10" key="1">
    <citation type="submission" date="2016-01" db="EMBL/GenBank/DDBJ databases">
        <title>Reference transcriptome for the parasite Schistocephalus solidus: insights into the molecular evolution of parasitism.</title>
        <authorList>
            <person name="Hebert F.O."/>
            <person name="Grambauer S."/>
            <person name="Barber I."/>
            <person name="Landry C.R."/>
            <person name="Aubin-Horth N."/>
        </authorList>
    </citation>
    <scope>NUCLEOTIDE SEQUENCE</scope>
</reference>
<dbReference type="Pfam" id="PF22965">
    <property type="entry name" value="INTS7_C"/>
    <property type="match status" value="1"/>
</dbReference>
<dbReference type="AlphaFoldDB" id="A0A0X3P3D3"/>
<proteinExistence type="inferred from homology"/>
<dbReference type="InterPro" id="IPR016024">
    <property type="entry name" value="ARM-type_fold"/>
</dbReference>
<accession>A0A0X3P3D3</accession>
<evidence type="ECO:0000256" key="5">
    <source>
        <dbReference type="ARBA" id="ARBA00022490"/>
    </source>
</evidence>
<evidence type="ECO:0000256" key="6">
    <source>
        <dbReference type="ARBA" id="ARBA00023242"/>
    </source>
</evidence>
<dbReference type="EMBL" id="GEEE01017275">
    <property type="protein sequence ID" value="JAP45950.1"/>
    <property type="molecule type" value="Transcribed_RNA"/>
</dbReference>
<dbReference type="GO" id="GO:0032039">
    <property type="term" value="C:integrator complex"/>
    <property type="evidence" value="ECO:0007669"/>
    <property type="project" value="InterPro"/>
</dbReference>
<comment type="subcellular location">
    <subcellularLocation>
        <location evidence="2">Cytoplasm</location>
    </subcellularLocation>
    <subcellularLocation>
        <location evidence="1">Nucleus</location>
    </subcellularLocation>
</comment>
<keyword evidence="5" id="KW-0963">Cytoplasm</keyword>